<dbReference type="InterPro" id="IPR042119">
    <property type="entry name" value="QueA_dom2"/>
</dbReference>
<accession>A0A4R1ICG3</accession>
<dbReference type="Gene3D" id="2.40.10.240">
    <property type="entry name" value="QueA-like"/>
    <property type="match status" value="1"/>
</dbReference>
<dbReference type="SUPFAM" id="SSF111337">
    <property type="entry name" value="QueA-like"/>
    <property type="match status" value="1"/>
</dbReference>
<gene>
    <name evidence="13" type="primary">queA</name>
    <name evidence="14" type="ORF">EV667_2264</name>
</gene>
<comment type="pathway">
    <text evidence="2 13">tRNA modification; tRNA-queuosine biosynthesis.</text>
</comment>
<dbReference type="UniPathway" id="UPA00392"/>
<dbReference type="Gene3D" id="3.40.1780.10">
    <property type="entry name" value="QueA-like"/>
    <property type="match status" value="1"/>
</dbReference>
<dbReference type="OrthoDB" id="9805933at2"/>
<evidence type="ECO:0000256" key="11">
    <source>
        <dbReference type="ARBA" id="ARBA00069325"/>
    </source>
</evidence>
<evidence type="ECO:0000313" key="15">
    <source>
        <dbReference type="Proteomes" id="UP000295030"/>
    </source>
</evidence>
<keyword evidence="7 13" id="KW-0671">Queuosine biosynthesis</keyword>
<dbReference type="GO" id="GO:0008616">
    <property type="term" value="P:tRNA queuosine(34) biosynthetic process"/>
    <property type="evidence" value="ECO:0007669"/>
    <property type="project" value="UniProtKB-UniRule"/>
</dbReference>
<evidence type="ECO:0000256" key="2">
    <source>
        <dbReference type="ARBA" id="ARBA00004691"/>
    </source>
</evidence>
<evidence type="ECO:0000256" key="12">
    <source>
        <dbReference type="ARBA" id="ARBA00076160"/>
    </source>
</evidence>
<keyword evidence="14" id="KW-0413">Isomerase</keyword>
<dbReference type="NCBIfam" id="TIGR00113">
    <property type="entry name" value="queA"/>
    <property type="match status" value="1"/>
</dbReference>
<evidence type="ECO:0000256" key="5">
    <source>
        <dbReference type="ARBA" id="ARBA00022679"/>
    </source>
</evidence>
<dbReference type="PANTHER" id="PTHR30307">
    <property type="entry name" value="S-ADENOSYLMETHIONINE:TRNA RIBOSYLTRANSFERASE-ISOMERASE"/>
    <property type="match status" value="1"/>
</dbReference>
<keyword evidence="15" id="KW-1185">Reference proteome</keyword>
<evidence type="ECO:0000256" key="7">
    <source>
        <dbReference type="ARBA" id="ARBA00022785"/>
    </source>
</evidence>
<name>A0A4R1ICG3_ANCAQ</name>
<dbReference type="InterPro" id="IPR036100">
    <property type="entry name" value="QueA_sf"/>
</dbReference>
<comment type="subunit">
    <text evidence="3 13">Monomer.</text>
</comment>
<comment type="subcellular location">
    <subcellularLocation>
        <location evidence="1 13">Cytoplasm</location>
    </subcellularLocation>
</comment>
<evidence type="ECO:0000256" key="8">
    <source>
        <dbReference type="ARBA" id="ARBA00052751"/>
    </source>
</evidence>
<dbReference type="FunFam" id="3.40.1780.10:FF:000001">
    <property type="entry name" value="S-adenosylmethionine:tRNA ribosyltransferase-isomerase"/>
    <property type="match status" value="1"/>
</dbReference>
<keyword evidence="6 13" id="KW-0949">S-adenosyl-L-methionine</keyword>
<sequence>MRVDLFDFDLPPERIALRPVSPRDAARMLVVRPGATPELADAQVRDLPDLLAPGDALVVNDTRVFPARLDGIRRRAASQGEGVQVEAMLHKRLGPDSWLALARPGKRLAVGDRIEFSAAQGAVTLAAHIEGKGEGGEVTLRFAASGPALDAAIAAIGHIPLPPYIAAKRPDDAQDRADYQTMFAAHEGSVAAPTAGLHFTPELIARLAARGVETHRVTLHVGAGTFLPVKADDTSDHRMHAEWGEVSADTAAALNAVKARGGRVVTVGTTATRLIESAASEAGRLAAWRGETDIFITPGSDFRFIDGMLTNFHLPRSTLVMLVAAFVGHDTQKRAYAHAIAQGYRFYSYGDACLLLPKARP</sequence>
<dbReference type="InterPro" id="IPR003699">
    <property type="entry name" value="QueA"/>
</dbReference>
<dbReference type="RefSeq" id="WP_131835425.1">
    <property type="nucleotide sequence ID" value="NZ_SMFY01000002.1"/>
</dbReference>
<proteinExistence type="inferred from homology"/>
<dbReference type="PANTHER" id="PTHR30307:SF0">
    <property type="entry name" value="S-ADENOSYLMETHIONINE:TRNA RIBOSYLTRANSFERASE-ISOMERASE"/>
    <property type="match status" value="1"/>
</dbReference>
<comment type="catalytic activity">
    <reaction evidence="8 13">
        <text>7-aminomethyl-7-carbaguanosine(34) in tRNA + S-adenosyl-L-methionine = epoxyqueuosine(34) in tRNA + adenine + L-methionine + 2 H(+)</text>
        <dbReference type="Rhea" id="RHEA:32155"/>
        <dbReference type="Rhea" id="RHEA-COMP:10342"/>
        <dbReference type="Rhea" id="RHEA-COMP:18582"/>
        <dbReference type="ChEBI" id="CHEBI:15378"/>
        <dbReference type="ChEBI" id="CHEBI:16708"/>
        <dbReference type="ChEBI" id="CHEBI:57844"/>
        <dbReference type="ChEBI" id="CHEBI:59789"/>
        <dbReference type="ChEBI" id="CHEBI:82833"/>
        <dbReference type="ChEBI" id="CHEBI:194443"/>
        <dbReference type="EC" id="2.4.99.17"/>
    </reaction>
</comment>
<evidence type="ECO:0000256" key="1">
    <source>
        <dbReference type="ARBA" id="ARBA00004496"/>
    </source>
</evidence>
<dbReference type="EMBL" id="SMFY01000002">
    <property type="protein sequence ID" value="TCK28262.1"/>
    <property type="molecule type" value="Genomic_DNA"/>
</dbReference>
<evidence type="ECO:0000256" key="4">
    <source>
        <dbReference type="ARBA" id="ARBA00022490"/>
    </source>
</evidence>
<organism evidence="14 15">
    <name type="scientific">Ancylobacter aquaticus</name>
    <dbReference type="NCBI Taxonomy" id="100"/>
    <lineage>
        <taxon>Bacteria</taxon>
        <taxon>Pseudomonadati</taxon>
        <taxon>Pseudomonadota</taxon>
        <taxon>Alphaproteobacteria</taxon>
        <taxon>Hyphomicrobiales</taxon>
        <taxon>Xanthobacteraceae</taxon>
        <taxon>Ancylobacter</taxon>
    </lineage>
</organism>
<protein>
    <recommendedName>
        <fullName evidence="11 13">S-adenosylmethionine:tRNA ribosyltransferase-isomerase</fullName>
        <ecNumber evidence="10 13">2.4.99.17</ecNumber>
    </recommendedName>
    <alternativeName>
        <fullName evidence="12 13">Queuosine biosynthesis protein QueA</fullName>
    </alternativeName>
</protein>
<keyword evidence="5 13" id="KW-0808">Transferase</keyword>
<comment type="function">
    <text evidence="13">Transfers and isomerizes the ribose moiety from AdoMet to the 7-aminomethyl group of 7-deazaguanine (preQ1-tRNA) to give epoxyqueuosine (oQ-tRNA).</text>
</comment>
<comment type="similarity">
    <text evidence="9 13">Belongs to the QueA family.</text>
</comment>
<evidence type="ECO:0000313" key="14">
    <source>
        <dbReference type="EMBL" id="TCK28262.1"/>
    </source>
</evidence>
<comment type="caution">
    <text evidence="14">The sequence shown here is derived from an EMBL/GenBank/DDBJ whole genome shotgun (WGS) entry which is preliminary data.</text>
</comment>
<dbReference type="Proteomes" id="UP000295030">
    <property type="component" value="Unassembled WGS sequence"/>
</dbReference>
<dbReference type="GO" id="GO:0051075">
    <property type="term" value="F:S-adenosylmethionine:tRNA ribosyltransferase-isomerase activity"/>
    <property type="evidence" value="ECO:0007669"/>
    <property type="project" value="UniProtKB-EC"/>
</dbReference>
<dbReference type="AlphaFoldDB" id="A0A4R1ICG3"/>
<dbReference type="HAMAP" id="MF_00113">
    <property type="entry name" value="QueA"/>
    <property type="match status" value="1"/>
</dbReference>
<evidence type="ECO:0000256" key="9">
    <source>
        <dbReference type="ARBA" id="ARBA00061210"/>
    </source>
</evidence>
<evidence type="ECO:0000256" key="13">
    <source>
        <dbReference type="HAMAP-Rule" id="MF_00113"/>
    </source>
</evidence>
<dbReference type="InterPro" id="IPR042118">
    <property type="entry name" value="QueA_dom1"/>
</dbReference>
<reference evidence="14 15" key="1">
    <citation type="submission" date="2019-03" db="EMBL/GenBank/DDBJ databases">
        <title>Genomic Encyclopedia of Type Strains, Phase IV (KMG-IV): sequencing the most valuable type-strain genomes for metagenomic binning, comparative biology and taxonomic classification.</title>
        <authorList>
            <person name="Goeker M."/>
        </authorList>
    </citation>
    <scope>NUCLEOTIDE SEQUENCE [LARGE SCALE GENOMIC DNA]</scope>
    <source>
        <strain evidence="14 15">DSM 101</strain>
    </source>
</reference>
<dbReference type="NCBIfam" id="NF001140">
    <property type="entry name" value="PRK00147.1"/>
    <property type="match status" value="1"/>
</dbReference>
<evidence type="ECO:0000256" key="10">
    <source>
        <dbReference type="ARBA" id="ARBA00066503"/>
    </source>
</evidence>
<dbReference type="GO" id="GO:0005737">
    <property type="term" value="C:cytoplasm"/>
    <property type="evidence" value="ECO:0007669"/>
    <property type="project" value="UniProtKB-SubCell"/>
</dbReference>
<evidence type="ECO:0000256" key="3">
    <source>
        <dbReference type="ARBA" id="ARBA00011245"/>
    </source>
</evidence>
<dbReference type="Pfam" id="PF02547">
    <property type="entry name" value="Queuosine_synth"/>
    <property type="match status" value="1"/>
</dbReference>
<evidence type="ECO:0000256" key="6">
    <source>
        <dbReference type="ARBA" id="ARBA00022691"/>
    </source>
</evidence>
<keyword evidence="4 13" id="KW-0963">Cytoplasm</keyword>
<dbReference type="EC" id="2.4.99.17" evidence="10 13"/>